<evidence type="ECO:0000313" key="1">
    <source>
        <dbReference type="EMBL" id="PJJ79959.1"/>
    </source>
</evidence>
<organism evidence="1 2">
    <name type="scientific">Mucilaginibacter auburnensis</name>
    <dbReference type="NCBI Taxonomy" id="1457233"/>
    <lineage>
        <taxon>Bacteria</taxon>
        <taxon>Pseudomonadati</taxon>
        <taxon>Bacteroidota</taxon>
        <taxon>Sphingobacteriia</taxon>
        <taxon>Sphingobacteriales</taxon>
        <taxon>Sphingobacteriaceae</taxon>
        <taxon>Mucilaginibacter</taxon>
    </lineage>
</organism>
<name>A0A2H9VNN3_9SPHI</name>
<accession>A0A2H9VNN3</accession>
<dbReference type="EMBL" id="PGFJ01000002">
    <property type="protein sequence ID" value="PJJ79959.1"/>
    <property type="molecule type" value="Genomic_DNA"/>
</dbReference>
<dbReference type="Proteomes" id="UP000242687">
    <property type="component" value="Unassembled WGS sequence"/>
</dbReference>
<evidence type="ECO:0000313" key="2">
    <source>
        <dbReference type="Proteomes" id="UP000242687"/>
    </source>
</evidence>
<dbReference type="AlphaFoldDB" id="A0A2H9VNN3"/>
<sequence length="697" mass="77559">MPIIANIQLDERYENHGNDRYADAYINLYDSETGQPVNGNNVEVTYQIDEFSEGALNSYVNTITISGQSQQIATNFPTFRVAVDEYGNSSIQFYRNYFIVNVSETPNPAPPVYACNLQILGIDVDKFETTPGAADGQITVKAYSSYLPIKYSLDNVNFQTSNVFTGLSGGLKTVYVTDANTLGCSASQDIAVPTLNNLLLDDPSVTVGGNICRWNAAFNPIVFTYQRRDFSVYSVSYDSITGYAALLLNTNDTSKLLKNDKVYVNAGAYKGVFNVIRADGSTVVIEAYFTTSATGFINIDKLRPYYAIRTKIVYQDATTGQQKTIESINRPDNTGLVKADLSSFLQSLVKPVDESDYALVNYRDANLSASYSISYAPQYDDANGQEIVSPYYDMQHPFYVVYAAKQLGDRFGGNMAAYVPFKTLTGGAQPAKWLTDFAEPAYSKSYPFDIGFIYSEDILGLDLYCEMELLDVNRKPLPGGTQAVALLNEDGSWLLNQDGTKYIIAGQMASTTALAAQLGLNRLLINNNFPPNAQYFSLTIKYDDSNNVSHAVTQTQVVRIDKTIDDNSVYLRWIGLNGSWNYYRFVYNQEVTLDVQNAVIIKKYVSDWENQQGIEDVISKSAEQKMKVMAEDLSVNDIKGLQSIKYSPKVQMLVNKNPVKWQTVILNTATFAEYETRNGQAPFSITFNLPAINIQTQ</sequence>
<reference evidence="1 2" key="1">
    <citation type="submission" date="2017-11" db="EMBL/GenBank/DDBJ databases">
        <title>Genomic Encyclopedia of Archaeal and Bacterial Type Strains, Phase II (KMG-II): From Individual Species to Whole Genera.</title>
        <authorList>
            <person name="Goeker M."/>
        </authorList>
    </citation>
    <scope>NUCLEOTIDE SEQUENCE [LARGE SCALE GENOMIC DNA]</scope>
    <source>
        <strain evidence="1 2">DSM 28175</strain>
    </source>
</reference>
<dbReference type="OrthoDB" id="784948at2"/>
<dbReference type="RefSeq" id="WP_100342262.1">
    <property type="nucleotide sequence ID" value="NZ_PGFJ01000002.1"/>
</dbReference>
<keyword evidence="2" id="KW-1185">Reference proteome</keyword>
<proteinExistence type="predicted"/>
<gene>
    <name evidence="1" type="ORF">CLV57_3098</name>
</gene>
<comment type="caution">
    <text evidence="1">The sequence shown here is derived from an EMBL/GenBank/DDBJ whole genome shotgun (WGS) entry which is preliminary data.</text>
</comment>
<protein>
    <submittedName>
        <fullName evidence="1">Uncharacterized protein</fullName>
    </submittedName>
</protein>